<dbReference type="RefSeq" id="WP_379557789.1">
    <property type="nucleotide sequence ID" value="NZ_JBHTJS010000025.1"/>
</dbReference>
<proteinExistence type="inferred from homology"/>
<gene>
    <name evidence="2 4" type="primary">rbfA</name>
    <name evidence="4" type="ORF">ACFQ1C_06540</name>
</gene>
<comment type="similarity">
    <text evidence="2">Belongs to the RbfA family.</text>
</comment>
<dbReference type="Pfam" id="PF02033">
    <property type="entry name" value="RBFA"/>
    <property type="match status" value="1"/>
</dbReference>
<dbReference type="PROSITE" id="PS01319">
    <property type="entry name" value="RBFA"/>
    <property type="match status" value="1"/>
</dbReference>
<dbReference type="HAMAP" id="MF_00003">
    <property type="entry name" value="RbfA"/>
    <property type="match status" value="1"/>
</dbReference>
<accession>A0ABW3KFD1</accession>
<evidence type="ECO:0000313" key="5">
    <source>
        <dbReference type="Proteomes" id="UP001597048"/>
    </source>
</evidence>
<dbReference type="InterPro" id="IPR015946">
    <property type="entry name" value="KH_dom-like_a/b"/>
</dbReference>
<keyword evidence="1 2" id="KW-0690">Ribosome biogenesis</keyword>
<dbReference type="Gene3D" id="3.30.300.20">
    <property type="match status" value="1"/>
</dbReference>
<dbReference type="InterPro" id="IPR020053">
    <property type="entry name" value="Ribosome-bd_factorA_CS"/>
</dbReference>
<sequence length="146" mass="16587">MAREFSRARRVGQELQKEIAMILQREIKDDRLKLVTVSGVDLSKDLSTAKVFVTFLENDPAKITEGMKVLKDASGFIRTLVGKAMRLRVTPELRFAYDQSLVEGVRISTLVSSTIAEDKRRIQESGRSGEEQAQDQEQEQDQEKKD</sequence>
<feature type="compositionally biased region" description="Basic and acidic residues" evidence="3">
    <location>
        <begin position="118"/>
        <end position="130"/>
    </location>
</feature>
<dbReference type="PANTHER" id="PTHR33515">
    <property type="entry name" value="RIBOSOME-BINDING FACTOR A, CHLOROPLASTIC-RELATED"/>
    <property type="match status" value="1"/>
</dbReference>
<dbReference type="Proteomes" id="UP001597048">
    <property type="component" value="Unassembled WGS sequence"/>
</dbReference>
<evidence type="ECO:0000313" key="4">
    <source>
        <dbReference type="EMBL" id="MFD1007805.1"/>
    </source>
</evidence>
<evidence type="ECO:0000256" key="1">
    <source>
        <dbReference type="ARBA" id="ARBA00022517"/>
    </source>
</evidence>
<name>A0ABW3KFD1_9GAMM</name>
<keyword evidence="2" id="KW-0963">Cytoplasm</keyword>
<protein>
    <recommendedName>
        <fullName evidence="2">Ribosome-binding factor A</fullName>
    </recommendedName>
</protein>
<feature type="region of interest" description="Disordered" evidence="3">
    <location>
        <begin position="118"/>
        <end position="146"/>
    </location>
</feature>
<evidence type="ECO:0000256" key="3">
    <source>
        <dbReference type="SAM" id="MobiDB-lite"/>
    </source>
</evidence>
<comment type="subcellular location">
    <subcellularLocation>
        <location evidence="2">Cytoplasm</location>
    </subcellularLocation>
</comment>
<comment type="function">
    <text evidence="2">One of several proteins that assist in the late maturation steps of the functional core of the 30S ribosomal subunit. Associates with free 30S ribosomal subunits (but not with 30S subunits that are part of 70S ribosomes or polysomes). Required for efficient processing of 16S rRNA. May interact with the 5'-terminal helix region of 16S rRNA.</text>
</comment>
<dbReference type="SUPFAM" id="SSF89919">
    <property type="entry name" value="Ribosome-binding factor A, RbfA"/>
    <property type="match status" value="1"/>
</dbReference>
<comment type="caution">
    <text evidence="4">The sequence shown here is derived from an EMBL/GenBank/DDBJ whole genome shotgun (WGS) entry which is preliminary data.</text>
</comment>
<dbReference type="InterPro" id="IPR023799">
    <property type="entry name" value="RbfA_dom_sf"/>
</dbReference>
<dbReference type="NCBIfam" id="TIGR00082">
    <property type="entry name" value="rbfA"/>
    <property type="match status" value="1"/>
</dbReference>
<organism evidence="4 5">
    <name type="scientific">Oceanisphaera ostreae</name>
    <dbReference type="NCBI Taxonomy" id="914151"/>
    <lineage>
        <taxon>Bacteria</taxon>
        <taxon>Pseudomonadati</taxon>
        <taxon>Pseudomonadota</taxon>
        <taxon>Gammaproteobacteria</taxon>
        <taxon>Aeromonadales</taxon>
        <taxon>Aeromonadaceae</taxon>
        <taxon>Oceanisphaera</taxon>
    </lineage>
</organism>
<evidence type="ECO:0000256" key="2">
    <source>
        <dbReference type="HAMAP-Rule" id="MF_00003"/>
    </source>
</evidence>
<dbReference type="InterPro" id="IPR000238">
    <property type="entry name" value="RbfA"/>
</dbReference>
<dbReference type="PANTHER" id="PTHR33515:SF1">
    <property type="entry name" value="RIBOSOME-BINDING FACTOR A, CHLOROPLASTIC-RELATED"/>
    <property type="match status" value="1"/>
</dbReference>
<reference evidence="5" key="1">
    <citation type="journal article" date="2019" name="Int. J. Syst. Evol. Microbiol.">
        <title>The Global Catalogue of Microorganisms (GCM) 10K type strain sequencing project: providing services to taxonomists for standard genome sequencing and annotation.</title>
        <authorList>
            <consortium name="The Broad Institute Genomics Platform"/>
            <consortium name="The Broad Institute Genome Sequencing Center for Infectious Disease"/>
            <person name="Wu L."/>
            <person name="Ma J."/>
        </authorList>
    </citation>
    <scope>NUCLEOTIDE SEQUENCE [LARGE SCALE GENOMIC DNA]</scope>
    <source>
        <strain evidence="5">CCUG 60525</strain>
    </source>
</reference>
<keyword evidence="5" id="KW-1185">Reference proteome</keyword>
<dbReference type="EMBL" id="JBHTJS010000025">
    <property type="protein sequence ID" value="MFD1007805.1"/>
    <property type="molecule type" value="Genomic_DNA"/>
</dbReference>
<comment type="subunit">
    <text evidence="2">Monomer. Binds 30S ribosomal subunits, but not 50S ribosomal subunits or 70S ribosomes.</text>
</comment>